<evidence type="ECO:0000313" key="1">
    <source>
        <dbReference type="EMBL" id="JAI00539.1"/>
    </source>
</evidence>
<accession>A0A0E9XFT0</accession>
<reference evidence="1" key="2">
    <citation type="journal article" date="2015" name="Fish Shellfish Immunol.">
        <title>Early steps in the European eel (Anguilla anguilla)-Vibrio vulnificus interaction in the gills: Role of the RtxA13 toxin.</title>
        <authorList>
            <person name="Callol A."/>
            <person name="Pajuelo D."/>
            <person name="Ebbesson L."/>
            <person name="Teles M."/>
            <person name="MacKenzie S."/>
            <person name="Amaro C."/>
        </authorList>
    </citation>
    <scope>NUCLEOTIDE SEQUENCE</scope>
</reference>
<name>A0A0E9XFT0_ANGAN</name>
<dbReference type="EMBL" id="GBXM01008039">
    <property type="protein sequence ID" value="JAI00539.1"/>
    <property type="molecule type" value="Transcribed_RNA"/>
</dbReference>
<sequence length="36" mass="3876">MQCVCVTWSNSYAYITLGMAQPNTPASSCLSSSPNY</sequence>
<proteinExistence type="predicted"/>
<organism evidence="1">
    <name type="scientific">Anguilla anguilla</name>
    <name type="common">European freshwater eel</name>
    <name type="synonym">Muraena anguilla</name>
    <dbReference type="NCBI Taxonomy" id="7936"/>
    <lineage>
        <taxon>Eukaryota</taxon>
        <taxon>Metazoa</taxon>
        <taxon>Chordata</taxon>
        <taxon>Craniata</taxon>
        <taxon>Vertebrata</taxon>
        <taxon>Euteleostomi</taxon>
        <taxon>Actinopterygii</taxon>
        <taxon>Neopterygii</taxon>
        <taxon>Teleostei</taxon>
        <taxon>Anguilliformes</taxon>
        <taxon>Anguillidae</taxon>
        <taxon>Anguilla</taxon>
    </lineage>
</organism>
<protein>
    <submittedName>
        <fullName evidence="1">Uncharacterized protein</fullName>
    </submittedName>
</protein>
<reference evidence="1" key="1">
    <citation type="submission" date="2014-11" db="EMBL/GenBank/DDBJ databases">
        <authorList>
            <person name="Amaro Gonzalez C."/>
        </authorList>
    </citation>
    <scope>NUCLEOTIDE SEQUENCE</scope>
</reference>
<dbReference type="AlphaFoldDB" id="A0A0E9XFT0"/>